<keyword evidence="2" id="KW-0255">Endonuclease</keyword>
<evidence type="ECO:0000259" key="1">
    <source>
        <dbReference type="PROSITE" id="PS50878"/>
    </source>
</evidence>
<gene>
    <name evidence="2" type="ORF">PoB_001437900</name>
</gene>
<evidence type="ECO:0000313" key="3">
    <source>
        <dbReference type="Proteomes" id="UP000735302"/>
    </source>
</evidence>
<dbReference type="AlphaFoldDB" id="A0AAV3Z0F5"/>
<dbReference type="CDD" id="cd01650">
    <property type="entry name" value="RT_nLTR_like"/>
    <property type="match status" value="1"/>
</dbReference>
<comment type="caution">
    <text evidence="2">The sequence shown here is derived from an EMBL/GenBank/DDBJ whole genome shotgun (WGS) entry which is preliminary data.</text>
</comment>
<dbReference type="PANTHER" id="PTHR47027">
    <property type="entry name" value="REVERSE TRANSCRIPTASE DOMAIN-CONTAINING PROTEIN"/>
    <property type="match status" value="1"/>
</dbReference>
<keyword evidence="2" id="KW-0540">Nuclease</keyword>
<dbReference type="Proteomes" id="UP000735302">
    <property type="component" value="Unassembled WGS sequence"/>
</dbReference>
<organism evidence="2 3">
    <name type="scientific">Plakobranchus ocellatus</name>
    <dbReference type="NCBI Taxonomy" id="259542"/>
    <lineage>
        <taxon>Eukaryota</taxon>
        <taxon>Metazoa</taxon>
        <taxon>Spiralia</taxon>
        <taxon>Lophotrochozoa</taxon>
        <taxon>Mollusca</taxon>
        <taxon>Gastropoda</taxon>
        <taxon>Heterobranchia</taxon>
        <taxon>Euthyneura</taxon>
        <taxon>Panpulmonata</taxon>
        <taxon>Sacoglossa</taxon>
        <taxon>Placobranchoidea</taxon>
        <taxon>Plakobranchidae</taxon>
        <taxon>Plakobranchus</taxon>
    </lineage>
</organism>
<dbReference type="GO" id="GO:0004519">
    <property type="term" value="F:endonuclease activity"/>
    <property type="evidence" value="ECO:0007669"/>
    <property type="project" value="UniProtKB-KW"/>
</dbReference>
<dbReference type="PROSITE" id="PS50878">
    <property type="entry name" value="RT_POL"/>
    <property type="match status" value="1"/>
</dbReference>
<dbReference type="Pfam" id="PF00078">
    <property type="entry name" value="RVT_1"/>
    <property type="match status" value="1"/>
</dbReference>
<dbReference type="PANTHER" id="PTHR47027:SF8">
    <property type="entry name" value="RIBONUCLEASE H"/>
    <property type="match status" value="1"/>
</dbReference>
<name>A0AAV3Z0F5_9GAST</name>
<dbReference type="InterPro" id="IPR000477">
    <property type="entry name" value="RT_dom"/>
</dbReference>
<dbReference type="EMBL" id="BLXT01001819">
    <property type="protein sequence ID" value="GFN87873.1"/>
    <property type="molecule type" value="Genomic_DNA"/>
</dbReference>
<feature type="domain" description="Reverse transcriptase" evidence="1">
    <location>
        <begin position="1"/>
        <end position="219"/>
    </location>
</feature>
<reference evidence="2 3" key="1">
    <citation type="journal article" date="2021" name="Elife">
        <title>Chloroplast acquisition without the gene transfer in kleptoplastic sea slugs, Plakobranchus ocellatus.</title>
        <authorList>
            <person name="Maeda T."/>
            <person name="Takahashi S."/>
            <person name="Yoshida T."/>
            <person name="Shimamura S."/>
            <person name="Takaki Y."/>
            <person name="Nagai Y."/>
            <person name="Toyoda A."/>
            <person name="Suzuki Y."/>
            <person name="Arimoto A."/>
            <person name="Ishii H."/>
            <person name="Satoh N."/>
            <person name="Nishiyama T."/>
            <person name="Hasebe M."/>
            <person name="Maruyama T."/>
            <person name="Minagawa J."/>
            <person name="Obokata J."/>
            <person name="Shigenobu S."/>
        </authorList>
    </citation>
    <scope>NUCLEOTIDE SEQUENCE [LARGE SCALE GENOMIC DNA]</scope>
</reference>
<evidence type="ECO:0000313" key="2">
    <source>
        <dbReference type="EMBL" id="GFN87873.1"/>
    </source>
</evidence>
<dbReference type="InterPro" id="IPR043502">
    <property type="entry name" value="DNA/RNA_pol_sf"/>
</dbReference>
<proteinExistence type="predicted"/>
<sequence>MPKSLRPEISPKQFGFMPDKGTRNAIFTLSMLMERCIEMQKDLYFCCIDYSKAFDKVKHVELFRMREKLDIDGKNLRVIKNLYWDQTASVRIEGEHGDFKPIKRGVRQGCVMSSNLLNLYSEIILRNLEGVSGLKINGENLNNLRYADDTVLIAESGKQLQKLLNTVVLESDRMGLSLNVKKTECMVISKKSSSPKCNLVSKGEKMKQVTKFKYLGYLITSDGRCTSEISKRIAMAKDTFQKMKPILANRNIGMATKMRVIKTYVWSVLLYGSEFWTINKEIEKKLEAVEMWFIRRMMRISWTDKKPNELVLKGANSSDHQLKP</sequence>
<dbReference type="SUPFAM" id="SSF56672">
    <property type="entry name" value="DNA/RNA polymerases"/>
    <property type="match status" value="1"/>
</dbReference>
<accession>A0AAV3Z0F5</accession>
<keyword evidence="3" id="KW-1185">Reference proteome</keyword>
<keyword evidence="2" id="KW-0378">Hydrolase</keyword>
<protein>
    <submittedName>
        <fullName evidence="2">Endonuclease-reverse transcriptase</fullName>
    </submittedName>
</protein>